<evidence type="ECO:0000256" key="4">
    <source>
        <dbReference type="SAM" id="Coils"/>
    </source>
</evidence>
<dbReference type="GO" id="GO:0008270">
    <property type="term" value="F:zinc ion binding"/>
    <property type="evidence" value="ECO:0007669"/>
    <property type="project" value="UniProtKB-KW"/>
</dbReference>
<protein>
    <recommendedName>
        <fullName evidence="5">RING-type domain-containing protein</fullName>
    </recommendedName>
</protein>
<dbReference type="Pfam" id="PF13923">
    <property type="entry name" value="zf-C3HC4_2"/>
    <property type="match status" value="1"/>
</dbReference>
<gene>
    <name evidence="6" type="ORF">OSB1V03_LOCUS262</name>
</gene>
<keyword evidence="4" id="KW-0175">Coiled coil</keyword>
<dbReference type="PROSITE" id="PS50089">
    <property type="entry name" value="ZF_RING_2"/>
    <property type="match status" value="1"/>
</dbReference>
<dbReference type="SUPFAM" id="SSF57850">
    <property type="entry name" value="RING/U-box"/>
    <property type="match status" value="1"/>
</dbReference>
<name>A0A7R9KB41_9ACAR</name>
<dbReference type="InterPro" id="IPR001841">
    <property type="entry name" value="Znf_RING"/>
</dbReference>
<proteinExistence type="predicted"/>
<organism evidence="6">
    <name type="scientific">Medioppia subpectinata</name>
    <dbReference type="NCBI Taxonomy" id="1979941"/>
    <lineage>
        <taxon>Eukaryota</taxon>
        <taxon>Metazoa</taxon>
        <taxon>Ecdysozoa</taxon>
        <taxon>Arthropoda</taxon>
        <taxon>Chelicerata</taxon>
        <taxon>Arachnida</taxon>
        <taxon>Acari</taxon>
        <taxon>Acariformes</taxon>
        <taxon>Sarcoptiformes</taxon>
        <taxon>Oribatida</taxon>
        <taxon>Brachypylina</taxon>
        <taxon>Oppioidea</taxon>
        <taxon>Oppiidae</taxon>
        <taxon>Medioppia</taxon>
    </lineage>
</organism>
<dbReference type="GO" id="GO:0007017">
    <property type="term" value="P:microtubule-based process"/>
    <property type="evidence" value="ECO:0007669"/>
    <property type="project" value="InterPro"/>
</dbReference>
<dbReference type="SUPFAM" id="SSF54648">
    <property type="entry name" value="DLC"/>
    <property type="match status" value="2"/>
</dbReference>
<dbReference type="SUPFAM" id="SSF49599">
    <property type="entry name" value="TRAF domain-like"/>
    <property type="match status" value="1"/>
</dbReference>
<feature type="domain" description="RING-type" evidence="5">
    <location>
        <begin position="134"/>
        <end position="173"/>
    </location>
</feature>
<accession>A0A7R9KB41</accession>
<keyword evidence="1 3" id="KW-0863">Zinc-finger</keyword>
<sequence>MIRCDHWDNGCRKVVKLDELTKHTDNCPFNGNNRCGKCQCELTPDHDCVNALLLFKCVALEEIEALKHALHRVNEGQKLNSTMVNGLPRERVLHVVAIIFNIYFILDSKLIKMPGYSVDRFPELSGEDRDEYMCSICQEIFNTPVTTTCCLQLFCEDCITKWLTTNTTCPYDRKPLTRSGLSKPPRLVMNTLGRFKIRCDYWAHGCQDVVKLDDLTKHTVDCRYKDAKCPECQCARTSGHDCIVALLAENKGLIVENNVLKKKLADDLVINKAFKNEAKVEIEALKQALKRANDALKNAHASNNSDDGAHIADHELLVECRQKLSSPELLTNTMDTEMTDETVAIISAQLTRQTNLFNVCKEIVNNMDQEFGSSWHCLADRGKAGFAYYTPSACYAYNFISVKIAPVTFIIFRTVTLNLANLKCRLDSNKIDDDDIDIMYNEMRPSMIKVVKKVTCEAIQSAATLGEIAKNINEKMKTKFNRKEWQCIVTLRNSSGYNLATVPGSLIDYDLDQLKVILFQAG</sequence>
<dbReference type="Gene3D" id="3.30.740.10">
    <property type="entry name" value="Protein Inhibitor Of Neuronal Nitric Oxide Synthase"/>
    <property type="match status" value="2"/>
</dbReference>
<dbReference type="Gene3D" id="3.30.40.10">
    <property type="entry name" value="Zinc/RING finger domain, C3HC4 (zinc finger)"/>
    <property type="match status" value="2"/>
</dbReference>
<reference evidence="6" key="1">
    <citation type="submission" date="2020-11" db="EMBL/GenBank/DDBJ databases">
        <authorList>
            <person name="Tran Van P."/>
        </authorList>
    </citation>
    <scope>NUCLEOTIDE SEQUENCE</scope>
</reference>
<dbReference type="AlphaFoldDB" id="A0A7R9KB41"/>
<evidence type="ECO:0000259" key="5">
    <source>
        <dbReference type="PROSITE" id="PS50089"/>
    </source>
</evidence>
<dbReference type="PANTHER" id="PTHR10131">
    <property type="entry name" value="TNF RECEPTOR ASSOCIATED FACTOR"/>
    <property type="match status" value="1"/>
</dbReference>
<feature type="coiled-coil region" evidence="4">
    <location>
        <begin position="275"/>
        <end position="302"/>
    </location>
</feature>
<dbReference type="InterPro" id="IPR001372">
    <property type="entry name" value="Dynein_light_chain_typ-1/2"/>
</dbReference>
<keyword evidence="7" id="KW-1185">Reference proteome</keyword>
<dbReference type="SMART" id="SM01375">
    <property type="entry name" value="Dynein_light"/>
    <property type="match status" value="2"/>
</dbReference>
<dbReference type="OrthoDB" id="6506853at2759"/>
<dbReference type="InterPro" id="IPR013083">
    <property type="entry name" value="Znf_RING/FYVE/PHD"/>
</dbReference>
<dbReference type="PANTHER" id="PTHR10131:SF94">
    <property type="entry name" value="TNF RECEPTOR-ASSOCIATED FACTOR 4"/>
    <property type="match status" value="1"/>
</dbReference>
<evidence type="ECO:0000313" key="7">
    <source>
        <dbReference type="Proteomes" id="UP000759131"/>
    </source>
</evidence>
<keyword evidence="2" id="KW-0862">Zinc</keyword>
<evidence type="ECO:0000256" key="1">
    <source>
        <dbReference type="ARBA" id="ARBA00022771"/>
    </source>
</evidence>
<dbReference type="GO" id="GO:0030286">
    <property type="term" value="C:dynein complex"/>
    <property type="evidence" value="ECO:0007669"/>
    <property type="project" value="InterPro"/>
</dbReference>
<evidence type="ECO:0000256" key="3">
    <source>
        <dbReference type="PROSITE-ProRule" id="PRU00175"/>
    </source>
</evidence>
<evidence type="ECO:0000256" key="2">
    <source>
        <dbReference type="ARBA" id="ARBA00022833"/>
    </source>
</evidence>
<dbReference type="Pfam" id="PF01221">
    <property type="entry name" value="Dynein_light"/>
    <property type="match status" value="2"/>
</dbReference>
<dbReference type="Proteomes" id="UP000759131">
    <property type="component" value="Unassembled WGS sequence"/>
</dbReference>
<dbReference type="EMBL" id="CAJPIZ010000043">
    <property type="protein sequence ID" value="CAG2100193.1"/>
    <property type="molecule type" value="Genomic_DNA"/>
</dbReference>
<evidence type="ECO:0000313" key="6">
    <source>
        <dbReference type="EMBL" id="CAD7619763.1"/>
    </source>
</evidence>
<dbReference type="EMBL" id="OC854618">
    <property type="protein sequence ID" value="CAD7619763.1"/>
    <property type="molecule type" value="Genomic_DNA"/>
</dbReference>
<keyword evidence="1 3" id="KW-0479">Metal-binding</keyword>
<dbReference type="InterPro" id="IPR037177">
    <property type="entry name" value="DLC_sf"/>
</dbReference>